<sequence length="133" mass="14617">MAVHGPDLVGRRFSSNHTRSVTAEAISTFAAAIGADSRFTPPTFLISFSVAAAEEFLPTIGFDWTRVVHGDQRFVHHRDVRAGDELSYSSEIESYKNLAGNEFVSIRTDFISALDGESISSTWSTLVFRGEQS</sequence>
<evidence type="ECO:0000313" key="2">
    <source>
        <dbReference type="EMBL" id="CAB4551672.1"/>
    </source>
</evidence>
<evidence type="ECO:0000259" key="1">
    <source>
        <dbReference type="Pfam" id="PF13452"/>
    </source>
</evidence>
<feature type="domain" description="FAS1-like dehydratase" evidence="1">
    <location>
        <begin position="30"/>
        <end position="109"/>
    </location>
</feature>
<accession>A0A6J6CJK8</accession>
<dbReference type="SUPFAM" id="SSF54637">
    <property type="entry name" value="Thioesterase/thiol ester dehydrase-isomerase"/>
    <property type="match status" value="1"/>
</dbReference>
<organism evidence="2">
    <name type="scientific">freshwater metagenome</name>
    <dbReference type="NCBI Taxonomy" id="449393"/>
    <lineage>
        <taxon>unclassified sequences</taxon>
        <taxon>metagenomes</taxon>
        <taxon>ecological metagenomes</taxon>
    </lineage>
</organism>
<dbReference type="EMBL" id="CAEZSV010000067">
    <property type="protein sequence ID" value="CAB4551672.1"/>
    <property type="molecule type" value="Genomic_DNA"/>
</dbReference>
<reference evidence="2" key="1">
    <citation type="submission" date="2020-05" db="EMBL/GenBank/DDBJ databases">
        <authorList>
            <person name="Chiriac C."/>
            <person name="Salcher M."/>
            <person name="Ghai R."/>
            <person name="Kavagutti S V."/>
        </authorList>
    </citation>
    <scope>NUCLEOTIDE SEQUENCE</scope>
</reference>
<dbReference type="AlphaFoldDB" id="A0A6J6CJK8"/>
<proteinExistence type="predicted"/>
<dbReference type="Gene3D" id="3.10.129.10">
    <property type="entry name" value="Hotdog Thioesterase"/>
    <property type="match status" value="1"/>
</dbReference>
<name>A0A6J6CJK8_9ZZZZ</name>
<dbReference type="InterPro" id="IPR039569">
    <property type="entry name" value="FAS1-like_DH_region"/>
</dbReference>
<dbReference type="InterPro" id="IPR029069">
    <property type="entry name" value="HotDog_dom_sf"/>
</dbReference>
<gene>
    <name evidence="2" type="ORF">UFOPK1506_00486</name>
</gene>
<dbReference type="Pfam" id="PF13452">
    <property type="entry name" value="FAS1_DH_region"/>
    <property type="match status" value="1"/>
</dbReference>
<protein>
    <submittedName>
        <fullName evidence="2">Unannotated protein</fullName>
    </submittedName>
</protein>